<feature type="transmembrane region" description="Helical" evidence="1">
    <location>
        <begin position="82"/>
        <end position="100"/>
    </location>
</feature>
<reference evidence="2 3" key="1">
    <citation type="submission" date="2020-08" db="EMBL/GenBank/DDBJ databases">
        <title>Functional genomics of gut bacteria from endangered species of beetles.</title>
        <authorList>
            <person name="Carlos-Shanley C."/>
        </authorList>
    </citation>
    <scope>NUCLEOTIDE SEQUENCE [LARGE SCALE GENOMIC DNA]</scope>
    <source>
        <strain evidence="2 3">S00136</strain>
    </source>
</reference>
<organism evidence="2 3">
    <name type="scientific">Chryseobacterium shigense</name>
    <dbReference type="NCBI Taxonomy" id="297244"/>
    <lineage>
        <taxon>Bacteria</taxon>
        <taxon>Pseudomonadati</taxon>
        <taxon>Bacteroidota</taxon>
        <taxon>Flavobacteriia</taxon>
        <taxon>Flavobacteriales</taxon>
        <taxon>Weeksellaceae</taxon>
        <taxon>Chryseobacterium group</taxon>
        <taxon>Chryseobacterium</taxon>
    </lineage>
</organism>
<evidence type="ECO:0000313" key="3">
    <source>
        <dbReference type="Proteomes" id="UP000589738"/>
    </source>
</evidence>
<feature type="transmembrane region" description="Helical" evidence="1">
    <location>
        <begin position="49"/>
        <end position="70"/>
    </location>
</feature>
<dbReference type="SUPFAM" id="SSF103473">
    <property type="entry name" value="MFS general substrate transporter"/>
    <property type="match status" value="1"/>
</dbReference>
<dbReference type="Proteomes" id="UP000589738">
    <property type="component" value="Unassembled WGS sequence"/>
</dbReference>
<keyword evidence="1" id="KW-1133">Transmembrane helix</keyword>
<evidence type="ECO:0000256" key="1">
    <source>
        <dbReference type="SAM" id="Phobius"/>
    </source>
</evidence>
<proteinExistence type="predicted"/>
<dbReference type="RefSeq" id="WP_184160550.1">
    <property type="nucleotide sequence ID" value="NZ_JACHLC010000001.1"/>
</dbReference>
<sequence length="150" mass="17402">MEKKVFKYKIVKVVVIIFNFFSLLLFGFGAFDTYNLFKSEHDNTSPGEYFVFVLALLICLLSFVSLIMVLIKSSKSIRILNIFYGFVVTLFLASMLIQVFETTEKDTPLSDYLILAGLICTFSFLIILINKYKYRQVQYENIENLGKHND</sequence>
<dbReference type="EMBL" id="JACHLC010000001">
    <property type="protein sequence ID" value="MBB6369549.1"/>
    <property type="molecule type" value="Genomic_DNA"/>
</dbReference>
<feature type="transmembrane region" description="Helical" evidence="1">
    <location>
        <begin position="12"/>
        <end position="37"/>
    </location>
</feature>
<keyword evidence="3" id="KW-1185">Reference proteome</keyword>
<feature type="transmembrane region" description="Helical" evidence="1">
    <location>
        <begin position="112"/>
        <end position="129"/>
    </location>
</feature>
<name>A0A841NDX0_9FLAO</name>
<keyword evidence="1" id="KW-0472">Membrane</keyword>
<dbReference type="AlphaFoldDB" id="A0A841NDX0"/>
<dbReference type="InterPro" id="IPR036259">
    <property type="entry name" value="MFS_trans_sf"/>
</dbReference>
<comment type="caution">
    <text evidence="2">The sequence shown here is derived from an EMBL/GenBank/DDBJ whole genome shotgun (WGS) entry which is preliminary data.</text>
</comment>
<accession>A0A841NDX0</accession>
<gene>
    <name evidence="2" type="ORF">HNP36_000602</name>
</gene>
<protein>
    <submittedName>
        <fullName evidence="2">FlaA1/EpsC-like NDP-sugar epimerase</fullName>
    </submittedName>
</protein>
<keyword evidence="1" id="KW-0812">Transmembrane</keyword>
<evidence type="ECO:0000313" key="2">
    <source>
        <dbReference type="EMBL" id="MBB6369549.1"/>
    </source>
</evidence>